<proteinExistence type="predicted"/>
<protein>
    <recommendedName>
        <fullName evidence="1">Antitoxin SocA-like Panacea domain-containing protein</fullName>
    </recommendedName>
</protein>
<dbReference type="Pfam" id="PF13274">
    <property type="entry name" value="SocA_Panacea"/>
    <property type="match status" value="1"/>
</dbReference>
<evidence type="ECO:0000313" key="2">
    <source>
        <dbReference type="EMBL" id="ASG29185.1"/>
    </source>
</evidence>
<dbReference type="AlphaFoldDB" id="A0A241Q325"/>
<dbReference type="InterPro" id="IPR025272">
    <property type="entry name" value="SocA_Panacea"/>
</dbReference>
<feature type="domain" description="Antitoxin SocA-like Panacea" evidence="1">
    <location>
        <begin position="28"/>
        <end position="113"/>
    </location>
</feature>
<accession>A0A241Q325</accession>
<dbReference type="EMBL" id="CP022123">
    <property type="protein sequence ID" value="ASG29185.1"/>
    <property type="molecule type" value="Genomic_DNA"/>
</dbReference>
<gene>
    <name evidence="2" type="ORF">CBG61_10020</name>
</gene>
<reference evidence="2 3" key="1">
    <citation type="submission" date="2017-06" db="EMBL/GenBank/DDBJ databases">
        <title>Genome sequencing of Fusobacterium nucleatum subsp. polymorphum KCOM 1275 (=ChDC F310).</title>
        <authorList>
            <person name="Kook J.-K."/>
            <person name="Park S.-N."/>
            <person name="Lim Y.K."/>
            <person name="Roh H."/>
        </authorList>
    </citation>
    <scope>NUCLEOTIDE SEQUENCE [LARGE SCALE GENOMIC DNA]</scope>
    <source>
        <strain evidence="2 3">KCOM 1275</strain>
    </source>
</reference>
<evidence type="ECO:0000259" key="1">
    <source>
        <dbReference type="Pfam" id="PF13274"/>
    </source>
</evidence>
<organism evidence="2 3">
    <name type="scientific">Fusobacterium nucleatum subsp. polymorphum</name>
    <name type="common">Fusobacterium polymorphum</name>
    <dbReference type="NCBI Taxonomy" id="76857"/>
    <lineage>
        <taxon>Bacteria</taxon>
        <taxon>Fusobacteriati</taxon>
        <taxon>Fusobacteriota</taxon>
        <taxon>Fusobacteriia</taxon>
        <taxon>Fusobacteriales</taxon>
        <taxon>Fusobacteriaceae</taxon>
        <taxon>Fusobacterium</taxon>
    </lineage>
</organism>
<sequence>MEKILNVAEYIFKEYNRVTGELIDEMKLQKLLYFSQRETLAILNKPLFNEEFEGWKYGPISREVRTVYTEDGINADTKDIKNESKYIINNVILEYGALASWKLSKISHKEISWINSRKGLKDGENGNRKIKLEDIKEDAKKVRPYDYVWDMYYDEFEDVIQ</sequence>
<name>A0A241Q325_FUSNP</name>
<evidence type="ECO:0000313" key="3">
    <source>
        <dbReference type="Proteomes" id="UP000197638"/>
    </source>
</evidence>
<dbReference type="RefSeq" id="WP_088765371.1">
    <property type="nucleotide sequence ID" value="NZ_CP022123.1"/>
</dbReference>
<dbReference type="Proteomes" id="UP000197638">
    <property type="component" value="Chromosome"/>
</dbReference>